<dbReference type="InParanoid" id="A0A067PWE4"/>
<sequence length="168" mass="17961">MFGSFKRRLPQVSIFHNPSSPPSIKALSLLRTSLTDPFPPSTPAAGPLEFDLEVVDSAPTPDQLRTILSYLPSPTTSSPHPALSSFLTSHPSSPSPTDPAAPSTPQALASLAQQNPKAFKWPVVVDWTGGRATVGDIDGVKGILEEIRKVRDGEVKEEGGHEPQGWFS</sequence>
<gene>
    <name evidence="8" type="ORF">JAAARDRAFT_60622</name>
</gene>
<dbReference type="GO" id="GO:0016491">
    <property type="term" value="F:oxidoreductase activity"/>
    <property type="evidence" value="ECO:0007669"/>
    <property type="project" value="UniProtKB-KW"/>
</dbReference>
<evidence type="ECO:0000256" key="3">
    <source>
        <dbReference type="ARBA" id="ARBA00009734"/>
    </source>
</evidence>
<dbReference type="Proteomes" id="UP000027265">
    <property type="component" value="Unassembled WGS sequence"/>
</dbReference>
<dbReference type="InterPro" id="IPR036249">
    <property type="entry name" value="Thioredoxin-like_sf"/>
</dbReference>
<evidence type="ECO:0000313" key="8">
    <source>
        <dbReference type="EMBL" id="KDQ54671.1"/>
    </source>
</evidence>
<name>A0A067PWE4_9AGAM</name>
<comment type="function">
    <text evidence="1">Putative mitochondrial redox protein which could be involved in the reduction of small toxic molecules.</text>
</comment>
<dbReference type="Pfam" id="PF07955">
    <property type="entry name" value="DUF1687"/>
    <property type="match status" value="1"/>
</dbReference>
<dbReference type="AlphaFoldDB" id="A0A067PWE4"/>
<dbReference type="InterPro" id="IPR012882">
    <property type="entry name" value="Fmp46"/>
</dbReference>
<reference evidence="9" key="1">
    <citation type="journal article" date="2014" name="Proc. Natl. Acad. Sci. U.S.A.">
        <title>Extensive sampling of basidiomycete genomes demonstrates inadequacy of the white-rot/brown-rot paradigm for wood decay fungi.</title>
        <authorList>
            <person name="Riley R."/>
            <person name="Salamov A.A."/>
            <person name="Brown D.W."/>
            <person name="Nagy L.G."/>
            <person name="Floudas D."/>
            <person name="Held B.W."/>
            <person name="Levasseur A."/>
            <person name="Lombard V."/>
            <person name="Morin E."/>
            <person name="Otillar R."/>
            <person name="Lindquist E.A."/>
            <person name="Sun H."/>
            <person name="LaButti K.M."/>
            <person name="Schmutz J."/>
            <person name="Jabbour D."/>
            <person name="Luo H."/>
            <person name="Baker S.E."/>
            <person name="Pisabarro A.G."/>
            <person name="Walton J.D."/>
            <person name="Blanchette R.A."/>
            <person name="Henrissat B."/>
            <person name="Martin F."/>
            <person name="Cullen D."/>
            <person name="Hibbett D.S."/>
            <person name="Grigoriev I.V."/>
        </authorList>
    </citation>
    <scope>NUCLEOTIDE SEQUENCE [LARGE SCALE GENOMIC DNA]</scope>
    <source>
        <strain evidence="9">MUCL 33604</strain>
    </source>
</reference>
<evidence type="ECO:0000256" key="6">
    <source>
        <dbReference type="ARBA" id="ARBA00023128"/>
    </source>
</evidence>
<evidence type="ECO:0000256" key="2">
    <source>
        <dbReference type="ARBA" id="ARBA00004173"/>
    </source>
</evidence>
<feature type="region of interest" description="Disordered" evidence="7">
    <location>
        <begin position="70"/>
        <end position="105"/>
    </location>
</feature>
<dbReference type="PANTHER" id="PTHR28071">
    <property type="entry name" value="REDOX PROTEIN FMP46, MITOCHONDRIAL-RELATED"/>
    <property type="match status" value="1"/>
</dbReference>
<evidence type="ECO:0008006" key="10">
    <source>
        <dbReference type="Google" id="ProtNLM"/>
    </source>
</evidence>
<keyword evidence="4" id="KW-0809">Transit peptide</keyword>
<evidence type="ECO:0000256" key="5">
    <source>
        <dbReference type="ARBA" id="ARBA00023002"/>
    </source>
</evidence>
<evidence type="ECO:0000256" key="7">
    <source>
        <dbReference type="SAM" id="MobiDB-lite"/>
    </source>
</evidence>
<comment type="subcellular location">
    <subcellularLocation>
        <location evidence="2">Mitochondrion</location>
    </subcellularLocation>
</comment>
<evidence type="ECO:0000256" key="1">
    <source>
        <dbReference type="ARBA" id="ARBA00002963"/>
    </source>
</evidence>
<dbReference type="Gene3D" id="3.40.30.10">
    <property type="entry name" value="Glutaredoxin"/>
    <property type="match status" value="1"/>
</dbReference>
<organism evidence="8 9">
    <name type="scientific">Jaapia argillacea MUCL 33604</name>
    <dbReference type="NCBI Taxonomy" id="933084"/>
    <lineage>
        <taxon>Eukaryota</taxon>
        <taxon>Fungi</taxon>
        <taxon>Dikarya</taxon>
        <taxon>Basidiomycota</taxon>
        <taxon>Agaricomycotina</taxon>
        <taxon>Agaricomycetes</taxon>
        <taxon>Agaricomycetidae</taxon>
        <taxon>Jaapiales</taxon>
        <taxon>Jaapiaceae</taxon>
        <taxon>Jaapia</taxon>
    </lineage>
</organism>
<keyword evidence="5" id="KW-0560">Oxidoreductase</keyword>
<dbReference type="OrthoDB" id="59229at2759"/>
<accession>A0A067PWE4</accession>
<dbReference type="HOGENOM" id="CLU_136347_0_0_1"/>
<feature type="compositionally biased region" description="Low complexity" evidence="7">
    <location>
        <begin position="70"/>
        <end position="92"/>
    </location>
</feature>
<proteinExistence type="inferred from homology"/>
<dbReference type="SUPFAM" id="SSF52833">
    <property type="entry name" value="Thioredoxin-like"/>
    <property type="match status" value="1"/>
</dbReference>
<keyword evidence="9" id="KW-1185">Reference proteome</keyword>
<dbReference type="EMBL" id="KL197728">
    <property type="protein sequence ID" value="KDQ54671.1"/>
    <property type="molecule type" value="Genomic_DNA"/>
</dbReference>
<evidence type="ECO:0000313" key="9">
    <source>
        <dbReference type="Proteomes" id="UP000027265"/>
    </source>
</evidence>
<comment type="similarity">
    <text evidence="3">Belongs to the FMP46 family.</text>
</comment>
<dbReference type="PANTHER" id="PTHR28071:SF1">
    <property type="entry name" value="REDOX PROTEIN FMP46, MITOCHONDRIAL-RELATED"/>
    <property type="match status" value="1"/>
</dbReference>
<protein>
    <recommendedName>
        <fullName evidence="10">Thioredoxin-like fold domain-containing protein</fullName>
    </recommendedName>
</protein>
<keyword evidence="6" id="KW-0496">Mitochondrion</keyword>
<evidence type="ECO:0000256" key="4">
    <source>
        <dbReference type="ARBA" id="ARBA00022946"/>
    </source>
</evidence>
<dbReference type="GO" id="GO:0005739">
    <property type="term" value="C:mitochondrion"/>
    <property type="evidence" value="ECO:0007669"/>
    <property type="project" value="UniProtKB-SubCell"/>
</dbReference>